<dbReference type="AlphaFoldDB" id="A0A1H0D9H7"/>
<feature type="domain" description="CdaR GGDEF-like" evidence="4">
    <location>
        <begin position="285"/>
        <end position="418"/>
    </location>
</feature>
<comment type="similarity">
    <text evidence="1">Belongs to the CdaR family.</text>
</comment>
<dbReference type="EMBL" id="LT629701">
    <property type="protein sequence ID" value="SDN66631.1"/>
    <property type="molecule type" value="Genomic_DNA"/>
</dbReference>
<dbReference type="InterPro" id="IPR025736">
    <property type="entry name" value="PucR_C-HTH_dom"/>
</dbReference>
<dbReference type="OrthoDB" id="2973014at2"/>
<reference evidence="5 6" key="1">
    <citation type="submission" date="2016-10" db="EMBL/GenBank/DDBJ databases">
        <authorList>
            <person name="de Groot N.N."/>
        </authorList>
    </citation>
    <scope>NUCLEOTIDE SEQUENCE [LARGE SCALE GENOMIC DNA]</scope>
    <source>
        <strain evidence="5 6">DSM 44149</strain>
    </source>
</reference>
<dbReference type="Pfam" id="PF17853">
    <property type="entry name" value="GGDEF_2"/>
    <property type="match status" value="1"/>
</dbReference>
<name>A0A1H0D9H7_ALLAB</name>
<evidence type="ECO:0000313" key="6">
    <source>
        <dbReference type="Proteomes" id="UP000183376"/>
    </source>
</evidence>
<keyword evidence="6" id="KW-1185">Reference proteome</keyword>
<feature type="domain" description="PucR C-terminal helix-turn-helix" evidence="3">
    <location>
        <begin position="472"/>
        <end position="530"/>
    </location>
</feature>
<accession>A0A1H0D9H7</accession>
<dbReference type="STRING" id="211114.SAMN04489726_7660"/>
<protein>
    <submittedName>
        <fullName evidence="5">Purine catabolism regulatory protein</fullName>
    </submittedName>
</protein>
<gene>
    <name evidence="5" type="ORF">SAMN04489726_7660</name>
</gene>
<dbReference type="Pfam" id="PF13556">
    <property type="entry name" value="HTH_30"/>
    <property type="match status" value="1"/>
</dbReference>
<dbReference type="Pfam" id="PF07905">
    <property type="entry name" value="PucR"/>
    <property type="match status" value="1"/>
</dbReference>
<dbReference type="Proteomes" id="UP000183376">
    <property type="component" value="Chromosome I"/>
</dbReference>
<organism evidence="5 6">
    <name type="scientific">Allokutzneria albata</name>
    <name type="common">Kibdelosporangium albatum</name>
    <dbReference type="NCBI Taxonomy" id="211114"/>
    <lineage>
        <taxon>Bacteria</taxon>
        <taxon>Bacillati</taxon>
        <taxon>Actinomycetota</taxon>
        <taxon>Actinomycetes</taxon>
        <taxon>Pseudonocardiales</taxon>
        <taxon>Pseudonocardiaceae</taxon>
        <taxon>Allokutzneria</taxon>
    </lineage>
</organism>
<sequence>MYPTVEDVLALPELRRGRPVVVAGSAGLDHRVRWVHVAEVADIAGLLHGGELVLTTGIALPADDAGLARYIEELAQVGVAGLVVELVRRWPAELPPALVAAAQRHGLPLVALGEETRFVSVTEAIVSVITSAQVRELRATEQVHEIFTALTLSGAGPAEILREVARLSGLPVLLESLDHHLLAYDAAGGDPAQLLATWENGPTPQTGYDEAAGWLITMVGARGDNWGRLLLRCTEPPSHQHSVVAERAASALALNRLLAKDDESLERQSHRALLIDLLTPGSPIADAATRAAALGVRLGDRRLVGVSVRPRTTISATPAPALATQEVLRELSEVTASAARRAGIPALVGVVDDTSVRALLTLPMVGEVDPTLHRFAESLHRTVAATPWALPVVIALGTTVTAVPEAARSLAEAAHVAEAALRSGGARVFHRLADVRLRGLMHLMHADQRVRAFVERELSALFAHDRFHNTRLVDTLRDYCQHGGNKSAAAGAAHLSRTAFYQQLARIEQILGISLDDAESMLSLHVALLAHDASL</sequence>
<dbReference type="RefSeq" id="WP_030428391.1">
    <property type="nucleotide sequence ID" value="NZ_JOEF01000004.1"/>
</dbReference>
<dbReference type="InterPro" id="IPR012914">
    <property type="entry name" value="PucR_dom"/>
</dbReference>
<evidence type="ECO:0000313" key="5">
    <source>
        <dbReference type="EMBL" id="SDN66631.1"/>
    </source>
</evidence>
<feature type="domain" description="Purine catabolism PurC-like" evidence="2">
    <location>
        <begin position="7"/>
        <end position="129"/>
    </location>
</feature>
<dbReference type="InterPro" id="IPR042070">
    <property type="entry name" value="PucR_C-HTH_sf"/>
</dbReference>
<evidence type="ECO:0000259" key="3">
    <source>
        <dbReference type="Pfam" id="PF13556"/>
    </source>
</evidence>
<dbReference type="eggNOG" id="COG2508">
    <property type="taxonomic scope" value="Bacteria"/>
</dbReference>
<evidence type="ECO:0000259" key="2">
    <source>
        <dbReference type="Pfam" id="PF07905"/>
    </source>
</evidence>
<proteinExistence type="inferred from homology"/>
<dbReference type="PANTHER" id="PTHR33744:SF1">
    <property type="entry name" value="DNA-BINDING TRANSCRIPTIONAL ACTIVATOR ADER"/>
    <property type="match status" value="1"/>
</dbReference>
<evidence type="ECO:0000256" key="1">
    <source>
        <dbReference type="ARBA" id="ARBA00006754"/>
    </source>
</evidence>
<evidence type="ECO:0000259" key="4">
    <source>
        <dbReference type="Pfam" id="PF17853"/>
    </source>
</evidence>
<dbReference type="Gene3D" id="1.10.10.2840">
    <property type="entry name" value="PucR C-terminal helix-turn-helix domain"/>
    <property type="match status" value="1"/>
</dbReference>
<dbReference type="PANTHER" id="PTHR33744">
    <property type="entry name" value="CARBOHYDRATE DIACID REGULATOR"/>
    <property type="match status" value="1"/>
</dbReference>
<dbReference type="InterPro" id="IPR051448">
    <property type="entry name" value="CdaR-like_regulators"/>
</dbReference>
<dbReference type="InterPro" id="IPR041522">
    <property type="entry name" value="CdaR_GGDEF"/>
</dbReference>